<feature type="region of interest" description="Disordered" evidence="1">
    <location>
        <begin position="236"/>
        <end position="274"/>
    </location>
</feature>
<dbReference type="AlphaFoldDB" id="A0A4D9CSU0"/>
<name>A0A4D9CSU0_9STRA</name>
<gene>
    <name evidence="2" type="ORF">NSK_006865</name>
</gene>
<evidence type="ECO:0000256" key="1">
    <source>
        <dbReference type="SAM" id="MobiDB-lite"/>
    </source>
</evidence>
<feature type="compositionally biased region" description="Basic and acidic residues" evidence="1">
    <location>
        <begin position="10"/>
        <end position="20"/>
    </location>
</feature>
<keyword evidence="3" id="KW-1185">Reference proteome</keyword>
<dbReference type="Gene3D" id="3.80.10.10">
    <property type="entry name" value="Ribonuclease Inhibitor"/>
    <property type="match status" value="1"/>
</dbReference>
<evidence type="ECO:0000313" key="3">
    <source>
        <dbReference type="Proteomes" id="UP000355283"/>
    </source>
</evidence>
<comment type="caution">
    <text evidence="2">The sequence shown here is derived from an EMBL/GenBank/DDBJ whole genome shotgun (WGS) entry which is preliminary data.</text>
</comment>
<evidence type="ECO:0000313" key="2">
    <source>
        <dbReference type="EMBL" id="TFJ81614.1"/>
    </source>
</evidence>
<dbReference type="InterPro" id="IPR032675">
    <property type="entry name" value="LRR_dom_sf"/>
</dbReference>
<feature type="region of interest" description="Disordered" evidence="1">
    <location>
        <begin position="1"/>
        <end position="20"/>
    </location>
</feature>
<feature type="region of interest" description="Disordered" evidence="1">
    <location>
        <begin position="200"/>
        <end position="220"/>
    </location>
</feature>
<dbReference type="Proteomes" id="UP000355283">
    <property type="component" value="Unassembled WGS sequence"/>
</dbReference>
<dbReference type="EMBL" id="SDOX01000122">
    <property type="protein sequence ID" value="TFJ81614.1"/>
    <property type="molecule type" value="Genomic_DNA"/>
</dbReference>
<protein>
    <submittedName>
        <fullName evidence="2">Uncharacterized protein</fullName>
    </submittedName>
</protein>
<feature type="compositionally biased region" description="Basic and acidic residues" evidence="1">
    <location>
        <begin position="257"/>
        <end position="266"/>
    </location>
</feature>
<feature type="compositionally biased region" description="Polar residues" evidence="1">
    <location>
        <begin position="242"/>
        <end position="254"/>
    </location>
</feature>
<reference evidence="2" key="1">
    <citation type="submission" date="2019-01" db="EMBL/GenBank/DDBJ databases">
        <title>Nuclear Genome Assembly of the Microalgal Biofuel strain Nannochloropsis salina CCMP1776.</title>
        <authorList>
            <person name="Hovde B."/>
        </authorList>
    </citation>
    <scope>NUCLEOTIDE SEQUENCE [LARGE SCALE GENOMIC DNA]</scope>
    <source>
        <strain evidence="2">CCMP1776</strain>
    </source>
</reference>
<organism evidence="2 3">
    <name type="scientific">Nannochloropsis salina CCMP1776</name>
    <dbReference type="NCBI Taxonomy" id="1027361"/>
    <lineage>
        <taxon>Eukaryota</taxon>
        <taxon>Sar</taxon>
        <taxon>Stramenopiles</taxon>
        <taxon>Ochrophyta</taxon>
        <taxon>Eustigmatophyceae</taxon>
        <taxon>Eustigmatales</taxon>
        <taxon>Monodopsidaceae</taxon>
        <taxon>Microchloropsis</taxon>
        <taxon>Microchloropsis salina</taxon>
    </lineage>
</organism>
<sequence>MAGSRKKGKQSRDGYSKKDQAHKWLQMLAEAHYQLRRSDNTTATAATAATRKESAANCNANGGWAQRFRLRHQHHMHAGYRRSESGSGGPRLNPLEAARFIESYLREPSTAASAAWVYKVTGRTGRREGAETRKATGGPRRDRGLCEWWQRVGESSESGSLCADRRVDEKSGAVVTLTELCCRQIGADLALYGAACATQEGREGGRGRGGRGGTFPTAACSDPMTAQMADLAIHSEDKQKTESSLVSSTRTVSDGSADGRVEERGNGGEGEGEGRLTYCGGLEGISETSVAASIRSMFSLLPPMCLARISLAASLAQAVTDAALPLLCQPSALCLALVGNYTDEGLVKALSPRLGNAFAQFSWECARVEPRLEGCVALESLYLSSPCLTPSCLGEVGGRLSTVKSLTLSRCFNADVTMTAKEVLAHIGASWHYLEELSLEGCRWLSEKAVLKWAGAKEKVMGARGVKGSEGGKEWVDEEAAVWQMGKRLGRDIPSVLGLEASLSHCAPPEALRRLRIDLRLANGALVRQAWESRGVVVEEW</sequence>
<accession>A0A4D9CSU0</accession>
<dbReference type="OrthoDB" id="10323348at2759"/>
<dbReference type="SUPFAM" id="SSF52047">
    <property type="entry name" value="RNI-like"/>
    <property type="match status" value="1"/>
</dbReference>
<proteinExistence type="predicted"/>